<evidence type="ECO:0000256" key="1">
    <source>
        <dbReference type="SAM" id="MobiDB-lite"/>
    </source>
</evidence>
<accession>A0ABQ9WQR9</accession>
<feature type="region of interest" description="Disordered" evidence="1">
    <location>
        <begin position="262"/>
        <end position="326"/>
    </location>
</feature>
<feature type="compositionally biased region" description="Polar residues" evidence="1">
    <location>
        <begin position="153"/>
        <end position="164"/>
    </location>
</feature>
<dbReference type="Proteomes" id="UP001281761">
    <property type="component" value="Unassembled WGS sequence"/>
</dbReference>
<dbReference type="EMBL" id="JARBJD010000477">
    <property type="protein sequence ID" value="KAK2941668.1"/>
    <property type="molecule type" value="Genomic_DNA"/>
</dbReference>
<gene>
    <name evidence="2" type="ORF">BLNAU_23413</name>
</gene>
<keyword evidence="3" id="KW-1185">Reference proteome</keyword>
<feature type="compositionally biased region" description="Basic residues" evidence="1">
    <location>
        <begin position="287"/>
        <end position="298"/>
    </location>
</feature>
<feature type="region of interest" description="Disordered" evidence="1">
    <location>
        <begin position="153"/>
        <end position="176"/>
    </location>
</feature>
<evidence type="ECO:0000313" key="2">
    <source>
        <dbReference type="EMBL" id="KAK2941668.1"/>
    </source>
</evidence>
<sequence length="404" mass="43078">MVPPSPPTPVSKLMPQLFLGNEDTTSSIAVRFLLAVILLVRKFLNTQRITHVVICGTGTTSGSNVWNPSTFLASPAKHVSRVCSFLDKALDGDGVILLVSGACDGSDVAEPADSDEAIVRIVHSSQNVVQPGSATDSVCAECAYCSESEAPQLTGATSEPTSGTEPAGSILQSGDARRHRMPLKLAKTGPLLSQCAGTILGAPDDSGIDGSWKPKLSALRTIEQNALRRQGSAGHPLRNRRQNHFAVLRRVWTEIRHRRTQVSSAASLDSLASSSRIDSPTTSCRSSRPHRTPLRRQRTTTQTALAPRRPHSQTPFASEGPRELERTAESCSCDDAPVLAREWDALAATLEASPKVGLAPHNPSHTLPSSPKYGGVHSASVKKRTPTTPVAKGKAVAAMKKHHF</sequence>
<protein>
    <submittedName>
        <fullName evidence="2">Uncharacterized protein</fullName>
    </submittedName>
</protein>
<organism evidence="2 3">
    <name type="scientific">Blattamonas nauphoetae</name>
    <dbReference type="NCBI Taxonomy" id="2049346"/>
    <lineage>
        <taxon>Eukaryota</taxon>
        <taxon>Metamonada</taxon>
        <taxon>Preaxostyla</taxon>
        <taxon>Oxymonadida</taxon>
        <taxon>Blattamonas</taxon>
    </lineage>
</organism>
<reference evidence="2 3" key="1">
    <citation type="journal article" date="2022" name="bioRxiv">
        <title>Genomics of Preaxostyla Flagellates Illuminates Evolutionary Transitions and the Path Towards Mitochondrial Loss.</title>
        <authorList>
            <person name="Novak L.V.F."/>
            <person name="Treitli S.C."/>
            <person name="Pyrih J."/>
            <person name="Halakuc P."/>
            <person name="Pipaliya S.V."/>
            <person name="Vacek V."/>
            <person name="Brzon O."/>
            <person name="Soukal P."/>
            <person name="Eme L."/>
            <person name="Dacks J.B."/>
            <person name="Karnkowska A."/>
            <person name="Elias M."/>
            <person name="Hampl V."/>
        </authorList>
    </citation>
    <scope>NUCLEOTIDE SEQUENCE [LARGE SCALE GENOMIC DNA]</scope>
    <source>
        <strain evidence="2">NAU3</strain>
        <tissue evidence="2">Gut</tissue>
    </source>
</reference>
<name>A0ABQ9WQR9_9EUKA</name>
<proteinExistence type="predicted"/>
<evidence type="ECO:0000313" key="3">
    <source>
        <dbReference type="Proteomes" id="UP001281761"/>
    </source>
</evidence>
<feature type="compositionally biased region" description="Polar residues" evidence="1">
    <location>
        <begin position="276"/>
        <end position="286"/>
    </location>
</feature>
<feature type="region of interest" description="Disordered" evidence="1">
    <location>
        <begin position="356"/>
        <end position="392"/>
    </location>
</feature>
<comment type="caution">
    <text evidence="2">The sequence shown here is derived from an EMBL/GenBank/DDBJ whole genome shotgun (WGS) entry which is preliminary data.</text>
</comment>
<feature type="compositionally biased region" description="Low complexity" evidence="1">
    <location>
        <begin position="263"/>
        <end position="275"/>
    </location>
</feature>